<comment type="caution">
    <text evidence="1">The sequence shown here is derived from an EMBL/GenBank/DDBJ whole genome shotgun (WGS) entry which is preliminary data.</text>
</comment>
<evidence type="ECO:0000313" key="1">
    <source>
        <dbReference type="EMBL" id="RHN78983.1"/>
    </source>
</evidence>
<organism evidence="1 2">
    <name type="scientific">Medicago truncatula</name>
    <name type="common">Barrel medic</name>
    <name type="synonym">Medicago tribuloides</name>
    <dbReference type="NCBI Taxonomy" id="3880"/>
    <lineage>
        <taxon>Eukaryota</taxon>
        <taxon>Viridiplantae</taxon>
        <taxon>Streptophyta</taxon>
        <taxon>Embryophyta</taxon>
        <taxon>Tracheophyta</taxon>
        <taxon>Spermatophyta</taxon>
        <taxon>Magnoliopsida</taxon>
        <taxon>eudicotyledons</taxon>
        <taxon>Gunneridae</taxon>
        <taxon>Pentapetalae</taxon>
        <taxon>rosids</taxon>
        <taxon>fabids</taxon>
        <taxon>Fabales</taxon>
        <taxon>Fabaceae</taxon>
        <taxon>Papilionoideae</taxon>
        <taxon>50 kb inversion clade</taxon>
        <taxon>NPAAA clade</taxon>
        <taxon>Hologalegina</taxon>
        <taxon>IRL clade</taxon>
        <taxon>Trifolieae</taxon>
        <taxon>Medicago</taxon>
    </lineage>
</organism>
<reference evidence="2" key="1">
    <citation type="journal article" date="2018" name="Nat. Plants">
        <title>Whole-genome landscape of Medicago truncatula symbiotic genes.</title>
        <authorList>
            <person name="Pecrix Y."/>
            <person name="Staton S.E."/>
            <person name="Sallet E."/>
            <person name="Lelandais-Briere C."/>
            <person name="Moreau S."/>
            <person name="Carrere S."/>
            <person name="Blein T."/>
            <person name="Jardinaud M.F."/>
            <person name="Latrasse D."/>
            <person name="Zouine M."/>
            <person name="Zahm M."/>
            <person name="Kreplak J."/>
            <person name="Mayjonade B."/>
            <person name="Satge C."/>
            <person name="Perez M."/>
            <person name="Cauet S."/>
            <person name="Marande W."/>
            <person name="Chantry-Darmon C."/>
            <person name="Lopez-Roques C."/>
            <person name="Bouchez O."/>
            <person name="Berard A."/>
            <person name="Debelle F."/>
            <person name="Munos S."/>
            <person name="Bendahmane A."/>
            <person name="Berges H."/>
            <person name="Niebel A."/>
            <person name="Buitink J."/>
            <person name="Frugier F."/>
            <person name="Benhamed M."/>
            <person name="Crespi M."/>
            <person name="Gouzy J."/>
            <person name="Gamas P."/>
        </authorList>
    </citation>
    <scope>NUCLEOTIDE SEQUENCE [LARGE SCALE GENOMIC DNA]</scope>
    <source>
        <strain evidence="2">cv. Jemalong A17</strain>
    </source>
</reference>
<name>A0A396JRQ4_MEDTR</name>
<dbReference type="AlphaFoldDB" id="A0A396JRQ4"/>
<protein>
    <submittedName>
        <fullName evidence="1">Uncharacterized protein</fullName>
    </submittedName>
</protein>
<gene>
    <name evidence="1" type="ORF">MtrunA17_Chr1g0171861</name>
</gene>
<dbReference type="Gramene" id="rna2658">
    <property type="protein sequence ID" value="RHN78983.1"/>
    <property type="gene ID" value="gene2658"/>
</dbReference>
<dbReference type="EMBL" id="PSQE01000001">
    <property type="protein sequence ID" value="RHN78983.1"/>
    <property type="molecule type" value="Genomic_DNA"/>
</dbReference>
<dbReference type="Proteomes" id="UP000265566">
    <property type="component" value="Chromosome 1"/>
</dbReference>
<accession>A0A396JRQ4</accession>
<evidence type="ECO:0000313" key="2">
    <source>
        <dbReference type="Proteomes" id="UP000265566"/>
    </source>
</evidence>
<sequence>MTHEQQVGHLIKPFSLQSMHLFSNDASLYLLNFPFSSSNTLLLPLHFEQGTNLASPHLSHTNPESLIGKPFNRFSNSPDSCSNLISSAFPTCFPLIKTCGNVTILSPSAFCNSFL</sequence>
<proteinExistence type="predicted"/>